<keyword evidence="5" id="KW-0472">Membrane</keyword>
<evidence type="ECO:0000256" key="5">
    <source>
        <dbReference type="SAM" id="Phobius"/>
    </source>
</evidence>
<evidence type="ECO:0000256" key="1">
    <source>
        <dbReference type="ARBA" id="ARBA00022741"/>
    </source>
</evidence>
<protein>
    <recommendedName>
        <fullName evidence="8">Hsp70 protein</fullName>
    </recommendedName>
</protein>
<dbReference type="SUPFAM" id="SSF53067">
    <property type="entry name" value="Actin-like ATPase domain"/>
    <property type="match status" value="2"/>
</dbReference>
<gene>
    <name evidence="6" type="ORF">Vau01_123630</name>
</gene>
<dbReference type="Gene3D" id="3.90.640.10">
    <property type="entry name" value="Actin, Chain A, domain 4"/>
    <property type="match status" value="2"/>
</dbReference>
<feature type="transmembrane region" description="Helical" evidence="5">
    <location>
        <begin position="575"/>
        <end position="593"/>
    </location>
</feature>
<feature type="transmembrane region" description="Helical" evidence="5">
    <location>
        <begin position="650"/>
        <end position="666"/>
    </location>
</feature>
<dbReference type="GO" id="GO:0005524">
    <property type="term" value="F:ATP binding"/>
    <property type="evidence" value="ECO:0007669"/>
    <property type="project" value="UniProtKB-KW"/>
</dbReference>
<evidence type="ECO:0000256" key="4">
    <source>
        <dbReference type="SAM" id="MobiDB-lite"/>
    </source>
</evidence>
<dbReference type="PANTHER" id="PTHR42749:SF1">
    <property type="entry name" value="CELL SHAPE-DETERMINING PROTEIN MREB"/>
    <property type="match status" value="1"/>
</dbReference>
<dbReference type="InterPro" id="IPR013126">
    <property type="entry name" value="Hsp_70_fam"/>
</dbReference>
<evidence type="ECO:0000256" key="3">
    <source>
        <dbReference type="ARBA" id="ARBA00023186"/>
    </source>
</evidence>
<accession>A0A8J3ZIQ6</accession>
<comment type="caution">
    <text evidence="6">The sequence shown here is derived from an EMBL/GenBank/DDBJ whole genome shotgun (WGS) entry which is preliminary data.</text>
</comment>
<dbReference type="InterPro" id="IPR043129">
    <property type="entry name" value="ATPase_NBD"/>
</dbReference>
<dbReference type="Pfam" id="PF00012">
    <property type="entry name" value="HSP70"/>
    <property type="match status" value="1"/>
</dbReference>
<keyword evidence="3" id="KW-0143">Chaperone</keyword>
<keyword evidence="1" id="KW-0547">Nucleotide-binding</keyword>
<proteinExistence type="predicted"/>
<feature type="region of interest" description="Disordered" evidence="4">
    <location>
        <begin position="363"/>
        <end position="407"/>
    </location>
</feature>
<dbReference type="EMBL" id="BOPG01000132">
    <property type="protein sequence ID" value="GIJ64847.1"/>
    <property type="molecule type" value="Genomic_DNA"/>
</dbReference>
<feature type="transmembrane region" description="Helical" evidence="5">
    <location>
        <begin position="497"/>
        <end position="520"/>
    </location>
</feature>
<keyword evidence="5" id="KW-1133">Transmembrane helix</keyword>
<feature type="transmembrane region" description="Helical" evidence="5">
    <location>
        <begin position="456"/>
        <end position="476"/>
    </location>
</feature>
<sequence>MVFDGGPFLPSGVLRSDTGRVLTGAQARTAAVEHPDRYVPDPVRRISAEAVPCGAVALPGVDLVAAVLRRVLDETERMCGGALAEVVLVVPPGWGPQRRQCLLEAANHAGVRRPVLVPAAVAVAGAADGVDLSVGQWVAVCDLGARAAVSVVRRTGSGIEALAEMDSDAGGDRIDHALAVHVTTNAAAHHTTRPAGVPAGRETAGETAGETVRAGVAAASGAASGAVLEPVSQAVSQAVCDVAEISDASDPSAVSEAMLVAVRAAKEAAAAGQAVVVPGPHGRPSVVLTGADVTDVAGTVLDVVACLVSQAVEAAEVPPATGAGLLLVGGTAAIPGAADRLAAGTGLPTRVLPDPQRATVLAAARATDPNRPVAAGRDSRRGPRAADPASLRRTVSTGRSDDVSMPAGSVAPRMRDLIGPLVPALASLGLFILALGTGEGPDDPPPGFPLLLEDGLLALAAVFVVVAAVSFGVASGPDLLVNPARVPPSRRARMARTAAAAGAAAGACAGVAVAGLYAIAAAGYFGGWHLRLLAWTLLPAIVVAAVATACAAMIYRGAPPPRNGWVRLLSLPHRCVILATAGTVIMIWAQNIYYLQPLYLRWKIDLMLDVGAIVLGIATACAVADRILIQILAATVLIPTFGLSASRDSLNTVICLFAAAVAWWWLRRALQIGTGHIRGPIRPPAWTRPP</sequence>
<feature type="transmembrane region" description="Helical" evidence="5">
    <location>
        <begin position="532"/>
        <end position="555"/>
    </location>
</feature>
<dbReference type="GO" id="GO:0140662">
    <property type="term" value="F:ATP-dependent protein folding chaperone"/>
    <property type="evidence" value="ECO:0007669"/>
    <property type="project" value="InterPro"/>
</dbReference>
<keyword evidence="5" id="KW-0812">Transmembrane</keyword>
<evidence type="ECO:0000313" key="7">
    <source>
        <dbReference type="Proteomes" id="UP000612585"/>
    </source>
</evidence>
<evidence type="ECO:0000313" key="6">
    <source>
        <dbReference type="EMBL" id="GIJ64847.1"/>
    </source>
</evidence>
<evidence type="ECO:0008006" key="8">
    <source>
        <dbReference type="Google" id="ProtNLM"/>
    </source>
</evidence>
<name>A0A8J3ZIQ6_9ACTN</name>
<keyword evidence="7" id="KW-1185">Reference proteome</keyword>
<feature type="transmembrane region" description="Helical" evidence="5">
    <location>
        <begin position="613"/>
        <end position="638"/>
    </location>
</feature>
<dbReference type="PANTHER" id="PTHR42749">
    <property type="entry name" value="CELL SHAPE-DETERMINING PROTEIN MREB"/>
    <property type="match status" value="1"/>
</dbReference>
<keyword evidence="2" id="KW-0067">ATP-binding</keyword>
<dbReference type="AlphaFoldDB" id="A0A8J3ZIQ6"/>
<dbReference type="Proteomes" id="UP000612585">
    <property type="component" value="Unassembled WGS sequence"/>
</dbReference>
<dbReference type="Gene3D" id="3.30.420.40">
    <property type="match status" value="3"/>
</dbReference>
<evidence type="ECO:0000256" key="2">
    <source>
        <dbReference type="ARBA" id="ARBA00022840"/>
    </source>
</evidence>
<organism evidence="6 7">
    <name type="scientific">Virgisporangium aurantiacum</name>
    <dbReference type="NCBI Taxonomy" id="175570"/>
    <lineage>
        <taxon>Bacteria</taxon>
        <taxon>Bacillati</taxon>
        <taxon>Actinomycetota</taxon>
        <taxon>Actinomycetes</taxon>
        <taxon>Micromonosporales</taxon>
        <taxon>Micromonosporaceae</taxon>
        <taxon>Virgisporangium</taxon>
    </lineage>
</organism>
<reference evidence="6" key="1">
    <citation type="submission" date="2021-01" db="EMBL/GenBank/DDBJ databases">
        <title>Whole genome shotgun sequence of Virgisporangium aurantiacum NBRC 16421.</title>
        <authorList>
            <person name="Komaki H."/>
            <person name="Tamura T."/>
        </authorList>
    </citation>
    <scope>NUCLEOTIDE SEQUENCE</scope>
    <source>
        <strain evidence="6">NBRC 16421</strain>
    </source>
</reference>